<evidence type="ECO:0000313" key="5">
    <source>
        <dbReference type="Proteomes" id="UP000315440"/>
    </source>
</evidence>
<gene>
    <name evidence="4" type="primary">xcpT_10</name>
    <name evidence="4" type="ORF">Mal64_18470</name>
</gene>
<feature type="compositionally biased region" description="Polar residues" evidence="1">
    <location>
        <begin position="383"/>
        <end position="392"/>
    </location>
</feature>
<keyword evidence="2" id="KW-0812">Transmembrane</keyword>
<feature type="region of interest" description="Disordered" evidence="1">
    <location>
        <begin position="372"/>
        <end position="392"/>
    </location>
</feature>
<dbReference type="PROSITE" id="PS00409">
    <property type="entry name" value="PROKAR_NTER_METHYL"/>
    <property type="match status" value="1"/>
</dbReference>
<reference evidence="4 5" key="1">
    <citation type="submission" date="2019-02" db="EMBL/GenBank/DDBJ databases">
        <title>Deep-cultivation of Planctomycetes and their phenomic and genomic characterization uncovers novel biology.</title>
        <authorList>
            <person name="Wiegand S."/>
            <person name="Jogler M."/>
            <person name="Boedeker C."/>
            <person name="Pinto D."/>
            <person name="Vollmers J."/>
            <person name="Rivas-Marin E."/>
            <person name="Kohn T."/>
            <person name="Peeters S.H."/>
            <person name="Heuer A."/>
            <person name="Rast P."/>
            <person name="Oberbeckmann S."/>
            <person name="Bunk B."/>
            <person name="Jeske O."/>
            <person name="Meyerdierks A."/>
            <person name="Storesund J.E."/>
            <person name="Kallscheuer N."/>
            <person name="Luecker S."/>
            <person name="Lage O.M."/>
            <person name="Pohl T."/>
            <person name="Merkel B.J."/>
            <person name="Hornburger P."/>
            <person name="Mueller R.-W."/>
            <person name="Bruemmer F."/>
            <person name="Labrenz M."/>
            <person name="Spormann A.M."/>
            <person name="Op Den Camp H."/>
            <person name="Overmann J."/>
            <person name="Amann R."/>
            <person name="Jetten M.S.M."/>
            <person name="Mascher T."/>
            <person name="Medema M.H."/>
            <person name="Devos D.P."/>
            <person name="Kaster A.-K."/>
            <person name="Ovreas L."/>
            <person name="Rohde M."/>
            <person name="Galperin M.Y."/>
            <person name="Jogler C."/>
        </authorList>
    </citation>
    <scope>NUCLEOTIDE SEQUENCE [LARGE SCALE GENOMIC DNA]</scope>
    <source>
        <strain evidence="4 5">Mal64</strain>
    </source>
</reference>
<evidence type="ECO:0000256" key="2">
    <source>
        <dbReference type="SAM" id="Phobius"/>
    </source>
</evidence>
<dbReference type="InterPro" id="IPR045584">
    <property type="entry name" value="Pilin-like"/>
</dbReference>
<dbReference type="NCBIfam" id="TIGR02532">
    <property type="entry name" value="IV_pilin_GFxxxE"/>
    <property type="match status" value="1"/>
</dbReference>
<protein>
    <submittedName>
        <fullName evidence="4">Type II secretion system protein G</fullName>
    </submittedName>
</protein>
<evidence type="ECO:0000259" key="3">
    <source>
        <dbReference type="Pfam" id="PF07596"/>
    </source>
</evidence>
<feature type="region of interest" description="Disordered" evidence="1">
    <location>
        <begin position="201"/>
        <end position="220"/>
    </location>
</feature>
<dbReference type="SUPFAM" id="SSF54523">
    <property type="entry name" value="Pili subunits"/>
    <property type="match status" value="1"/>
</dbReference>
<feature type="domain" description="DUF1559" evidence="3">
    <location>
        <begin position="41"/>
        <end position="361"/>
    </location>
</feature>
<dbReference type="Proteomes" id="UP000315440">
    <property type="component" value="Unassembled WGS sequence"/>
</dbReference>
<evidence type="ECO:0000313" key="4">
    <source>
        <dbReference type="EMBL" id="TWT88367.1"/>
    </source>
</evidence>
<dbReference type="PANTHER" id="PTHR30093">
    <property type="entry name" value="GENERAL SECRETION PATHWAY PROTEIN G"/>
    <property type="match status" value="1"/>
</dbReference>
<proteinExistence type="predicted"/>
<comment type="caution">
    <text evidence="4">The sequence shown here is derived from an EMBL/GenBank/DDBJ whole genome shotgun (WGS) entry which is preliminary data.</text>
</comment>
<keyword evidence="5" id="KW-1185">Reference proteome</keyword>
<dbReference type="AlphaFoldDB" id="A0A5C5ZN13"/>
<name>A0A5C5ZN13_9BACT</name>
<organism evidence="4 5">
    <name type="scientific">Pseudobythopirellula maris</name>
    <dbReference type="NCBI Taxonomy" id="2527991"/>
    <lineage>
        <taxon>Bacteria</taxon>
        <taxon>Pseudomonadati</taxon>
        <taxon>Planctomycetota</taxon>
        <taxon>Planctomycetia</taxon>
        <taxon>Pirellulales</taxon>
        <taxon>Lacipirellulaceae</taxon>
        <taxon>Pseudobythopirellula</taxon>
    </lineage>
</organism>
<dbReference type="InterPro" id="IPR012902">
    <property type="entry name" value="N_methyl_site"/>
</dbReference>
<keyword evidence="2" id="KW-0472">Membrane</keyword>
<keyword evidence="2" id="KW-1133">Transmembrane helix</keyword>
<dbReference type="InterPro" id="IPR027558">
    <property type="entry name" value="Pre_pil_HX9DG_C"/>
</dbReference>
<dbReference type="PANTHER" id="PTHR30093:SF2">
    <property type="entry name" value="TYPE II SECRETION SYSTEM PROTEIN H"/>
    <property type="match status" value="1"/>
</dbReference>
<dbReference type="Gene3D" id="3.30.700.10">
    <property type="entry name" value="Glycoprotein, Type 4 Pilin"/>
    <property type="match status" value="1"/>
</dbReference>
<dbReference type="EMBL" id="SJPQ01000002">
    <property type="protein sequence ID" value="TWT88367.1"/>
    <property type="molecule type" value="Genomic_DNA"/>
</dbReference>
<dbReference type="RefSeq" id="WP_197525725.1">
    <property type="nucleotide sequence ID" value="NZ_SJPQ01000002.1"/>
</dbReference>
<accession>A0A5C5ZN13</accession>
<evidence type="ECO:0000256" key="1">
    <source>
        <dbReference type="SAM" id="MobiDB-lite"/>
    </source>
</evidence>
<sequence length="392" mass="42444">MTSRSNRRPQSRDATGFTLVELLVVIAIIGILVALLLPAVQSAREAARRLQCKNNLKNVGLSCLNYESTNSAFPTGGEVYGAYIEDYEVDGNILGHGKIGLGWGYQILPFLEEGAVHDVTTGDQMRDLVIPLYICPSRRGVTRNPQTGVVLTDYASTHPCTRTDSTEDSDQFDVTTVDQNTGWTAIHPYFITGTDALKGYSRTRPTADGGSHTVAEPDNSVKPDGVYDGVIVRSNFAILTKSRFGLRTERVNAPDPVRFAQITDGTSKTALIAEKYIRSDWYRGEDSSSDDNGWTDGWDPDVARCTCIPALPDGQLYGDLTGEFGVQPPFWVFNLGSAHTGGFNAVFADGSVHTINYEIDLHVLNALGTRNGTAAGPNGIESPETTDQSGIN</sequence>
<dbReference type="Pfam" id="PF07963">
    <property type="entry name" value="N_methyl"/>
    <property type="match status" value="1"/>
</dbReference>
<dbReference type="Pfam" id="PF07596">
    <property type="entry name" value="SBP_bac_10"/>
    <property type="match status" value="1"/>
</dbReference>
<dbReference type="InterPro" id="IPR011453">
    <property type="entry name" value="DUF1559"/>
</dbReference>
<dbReference type="NCBIfam" id="TIGR04294">
    <property type="entry name" value="pre_pil_HX9DG"/>
    <property type="match status" value="1"/>
</dbReference>
<feature type="transmembrane region" description="Helical" evidence="2">
    <location>
        <begin position="20"/>
        <end position="40"/>
    </location>
</feature>